<keyword evidence="5 6" id="KW-0131">Cell cycle</keyword>
<dbReference type="GO" id="GO:0003677">
    <property type="term" value="F:DNA binding"/>
    <property type="evidence" value="ECO:0007669"/>
    <property type="project" value="TreeGrafter"/>
</dbReference>
<name>A0A6J2JD36_BOMMA</name>
<proteinExistence type="inferred from homology"/>
<evidence type="ECO:0000313" key="9">
    <source>
        <dbReference type="Proteomes" id="UP000504629"/>
    </source>
</evidence>
<comment type="function">
    <text evidence="6">Plays an important role in the control of DNA replication and the maintenance of replication fork stability.</text>
</comment>
<comment type="similarity">
    <text evidence="2 6">Belongs to the CSM3 family.</text>
</comment>
<feature type="region of interest" description="Disordered" evidence="7">
    <location>
        <begin position="19"/>
        <end position="61"/>
    </location>
</feature>
<evidence type="ECO:0000256" key="3">
    <source>
        <dbReference type="ARBA" id="ARBA00022763"/>
    </source>
</evidence>
<dbReference type="KEGG" id="bman:114240905"/>
<dbReference type="GeneID" id="114240905"/>
<feature type="compositionally biased region" description="Basic and acidic residues" evidence="7">
    <location>
        <begin position="42"/>
        <end position="60"/>
    </location>
</feature>
<feature type="compositionally biased region" description="Acidic residues" evidence="7">
    <location>
        <begin position="166"/>
        <end position="176"/>
    </location>
</feature>
<dbReference type="GO" id="GO:0000076">
    <property type="term" value="P:DNA replication checkpoint signaling"/>
    <property type="evidence" value="ECO:0007669"/>
    <property type="project" value="UniProtKB-UniRule"/>
</dbReference>
<dbReference type="GO" id="GO:0006974">
    <property type="term" value="P:DNA damage response"/>
    <property type="evidence" value="ECO:0007669"/>
    <property type="project" value="UniProtKB-KW"/>
</dbReference>
<protein>
    <recommendedName>
        <fullName evidence="6">TIMELESS-interacting protein</fullName>
    </recommendedName>
</protein>
<dbReference type="Proteomes" id="UP000504629">
    <property type="component" value="Unplaced"/>
</dbReference>
<comment type="subcellular location">
    <subcellularLocation>
        <location evidence="1 6">Nucleus</location>
    </subcellularLocation>
</comment>
<evidence type="ECO:0000256" key="5">
    <source>
        <dbReference type="ARBA" id="ARBA00023306"/>
    </source>
</evidence>
<dbReference type="PANTHER" id="PTHR13220">
    <property type="entry name" value="TIMELESS INTERACTING-RELATED"/>
    <property type="match status" value="1"/>
</dbReference>
<feature type="region of interest" description="Disordered" evidence="7">
    <location>
        <begin position="157"/>
        <end position="176"/>
    </location>
</feature>
<evidence type="ECO:0000256" key="6">
    <source>
        <dbReference type="RuleBase" id="RU366049"/>
    </source>
</evidence>
<evidence type="ECO:0000256" key="4">
    <source>
        <dbReference type="ARBA" id="ARBA00023242"/>
    </source>
</evidence>
<evidence type="ECO:0000256" key="1">
    <source>
        <dbReference type="ARBA" id="ARBA00004123"/>
    </source>
</evidence>
<feature type="domain" description="Chromosome segregation in meiosis protein 3" evidence="8">
    <location>
        <begin position="73"/>
        <end position="153"/>
    </location>
</feature>
<accession>A0A6J2JD36</accession>
<sequence length="449" mass="51981">MSLLEDVFLQDEANEARELERVIDGDEFDDDQRASSPDSDDNSAKGDEAEEDTRRVDPQAKTKRVVRNPRFILNPARLTGPRGIQVIPEHFKDFKFRGKGHEKEDLDLILKKLEHWAYRLYPKFEFEDCLKKIESLGKKRPVMVHLCKIRTDQITSEETVVQRDSSDDEAPPQEEDEFDKLLQEQIALARSTPAPESVKKVRDNPMNMSQILPKATSSPSINEEQRERMLRNRQLAEERRLAKLKQNVNVEQKRINNDNLETNKQIDDINKVNNEEQTLQNAKTRYSDGIEHNGAVDNSLQINKSLIENQTVNNDNHNLKEALNITKVFELQTKNSSQEKPMEIHNTEKDTTETIENIELCVPNDLIEANINQRTEKVTTSINDNTQIDEINNMDEVDKENNLDILGDDLHNNENKVSKIIDHSKEKELINPLLINDYEMDINFSDEDF</sequence>
<feature type="region of interest" description="Disordered" evidence="7">
    <location>
        <begin position="192"/>
        <end position="227"/>
    </location>
</feature>
<dbReference type="GO" id="GO:0031298">
    <property type="term" value="C:replication fork protection complex"/>
    <property type="evidence" value="ECO:0007669"/>
    <property type="project" value="TreeGrafter"/>
</dbReference>
<dbReference type="PANTHER" id="PTHR13220:SF11">
    <property type="entry name" value="TIMELESS-INTERACTING PROTEIN"/>
    <property type="match status" value="1"/>
</dbReference>
<evidence type="ECO:0000259" key="8">
    <source>
        <dbReference type="Pfam" id="PF07962"/>
    </source>
</evidence>
<dbReference type="RefSeq" id="XP_028027385.1">
    <property type="nucleotide sequence ID" value="XM_028171584.1"/>
</dbReference>
<keyword evidence="9" id="KW-1185">Reference proteome</keyword>
<evidence type="ECO:0000256" key="2">
    <source>
        <dbReference type="ARBA" id="ARBA00006075"/>
    </source>
</evidence>
<dbReference type="InterPro" id="IPR040038">
    <property type="entry name" value="TIPIN/Csm3/Swi3"/>
</dbReference>
<feature type="compositionally biased region" description="Polar residues" evidence="7">
    <location>
        <begin position="206"/>
        <end position="222"/>
    </location>
</feature>
<gene>
    <name evidence="10" type="primary">LOC114240905</name>
</gene>
<keyword evidence="3 6" id="KW-0227">DNA damage</keyword>
<evidence type="ECO:0000313" key="10">
    <source>
        <dbReference type="RefSeq" id="XP_028027385.1"/>
    </source>
</evidence>
<dbReference type="GO" id="GO:0043111">
    <property type="term" value="P:replication fork arrest"/>
    <property type="evidence" value="ECO:0007669"/>
    <property type="project" value="TreeGrafter"/>
</dbReference>
<dbReference type="GO" id="GO:0031297">
    <property type="term" value="P:replication fork processing"/>
    <property type="evidence" value="ECO:0007669"/>
    <property type="project" value="UniProtKB-UniRule"/>
</dbReference>
<evidence type="ECO:0000256" key="7">
    <source>
        <dbReference type="SAM" id="MobiDB-lite"/>
    </source>
</evidence>
<dbReference type="AlphaFoldDB" id="A0A6J2JD36"/>
<dbReference type="Pfam" id="PF07962">
    <property type="entry name" value="Swi3"/>
    <property type="match status" value="1"/>
</dbReference>
<organism evidence="9 10">
    <name type="scientific">Bombyx mandarina</name>
    <name type="common">Wild silk moth</name>
    <name type="synonym">Wild silkworm</name>
    <dbReference type="NCBI Taxonomy" id="7092"/>
    <lineage>
        <taxon>Eukaryota</taxon>
        <taxon>Metazoa</taxon>
        <taxon>Ecdysozoa</taxon>
        <taxon>Arthropoda</taxon>
        <taxon>Hexapoda</taxon>
        <taxon>Insecta</taxon>
        <taxon>Pterygota</taxon>
        <taxon>Neoptera</taxon>
        <taxon>Endopterygota</taxon>
        <taxon>Lepidoptera</taxon>
        <taxon>Glossata</taxon>
        <taxon>Ditrysia</taxon>
        <taxon>Bombycoidea</taxon>
        <taxon>Bombycidae</taxon>
        <taxon>Bombycinae</taxon>
        <taxon>Bombyx</taxon>
    </lineage>
</organism>
<dbReference type="OrthoDB" id="437078at2759"/>
<dbReference type="InterPro" id="IPR012923">
    <property type="entry name" value="Csm3"/>
</dbReference>
<reference evidence="10" key="1">
    <citation type="submission" date="2025-08" db="UniProtKB">
        <authorList>
            <consortium name="RefSeq"/>
        </authorList>
    </citation>
    <scope>IDENTIFICATION</scope>
    <source>
        <tissue evidence="10">Silk gland</tissue>
    </source>
</reference>
<keyword evidence="4 6" id="KW-0539">Nucleus</keyword>